<evidence type="ECO:0000259" key="1">
    <source>
        <dbReference type="Pfam" id="PF13843"/>
    </source>
</evidence>
<proteinExistence type="predicted"/>
<accession>A0A6G1G376</accession>
<reference evidence="2 4" key="1">
    <citation type="submission" date="2020-01" db="EMBL/GenBank/DDBJ databases">
        <authorList>
            <consortium name="DOE Joint Genome Institute"/>
            <person name="Haridas S."/>
            <person name="Albert R."/>
            <person name="Binder M."/>
            <person name="Bloem J."/>
            <person name="Labutti K."/>
            <person name="Salamov A."/>
            <person name="Andreopoulos B."/>
            <person name="Baker S.E."/>
            <person name="Barry K."/>
            <person name="Bills G."/>
            <person name="Bluhm B.H."/>
            <person name="Cannon C."/>
            <person name="Castanera R."/>
            <person name="Culley D.E."/>
            <person name="Daum C."/>
            <person name="Ezra D."/>
            <person name="Gonzalez J.B."/>
            <person name="Henrissat B."/>
            <person name="Kuo A."/>
            <person name="Liang C."/>
            <person name="Lipzen A."/>
            <person name="Lutzoni F."/>
            <person name="Magnuson J."/>
            <person name="Mondo S."/>
            <person name="Nolan M."/>
            <person name="Ohm R."/>
            <person name="Pangilinan J."/>
            <person name="Park H.-J."/>
            <person name="Ramirez L."/>
            <person name="Alfaro M."/>
            <person name="Sun H."/>
            <person name="Tritt A."/>
            <person name="Yoshinaga Y."/>
            <person name="Zwiers L.-H."/>
            <person name="Turgeon B.G."/>
            <person name="Goodwin S.B."/>
            <person name="Spatafora J.W."/>
            <person name="Crous P.W."/>
            <person name="Grigoriev I.V."/>
        </authorList>
    </citation>
    <scope>NUCLEOTIDE SEQUENCE</scope>
    <source>
        <strain evidence="2 4">CBS 781.70</strain>
    </source>
</reference>
<feature type="non-terminal residue" evidence="2">
    <location>
        <position position="1"/>
    </location>
</feature>
<reference evidence="4" key="2">
    <citation type="submission" date="2020-04" db="EMBL/GenBank/DDBJ databases">
        <authorList>
            <consortium name="NCBI Genome Project"/>
        </authorList>
    </citation>
    <scope>NUCLEOTIDE SEQUENCE</scope>
    <source>
        <strain evidence="4">CBS 781.70</strain>
    </source>
</reference>
<dbReference type="Proteomes" id="UP000504638">
    <property type="component" value="Unplaced"/>
</dbReference>
<dbReference type="Pfam" id="PF13843">
    <property type="entry name" value="DDE_Tnp_1_7"/>
    <property type="match status" value="1"/>
</dbReference>
<organism evidence="2">
    <name type="scientific">Eremomyces bilateralis CBS 781.70</name>
    <dbReference type="NCBI Taxonomy" id="1392243"/>
    <lineage>
        <taxon>Eukaryota</taxon>
        <taxon>Fungi</taxon>
        <taxon>Dikarya</taxon>
        <taxon>Ascomycota</taxon>
        <taxon>Pezizomycotina</taxon>
        <taxon>Dothideomycetes</taxon>
        <taxon>Dothideomycetes incertae sedis</taxon>
        <taxon>Eremomycetales</taxon>
        <taxon>Eremomycetaceae</taxon>
        <taxon>Eremomyces</taxon>
    </lineage>
</organism>
<dbReference type="GeneID" id="54416186"/>
<evidence type="ECO:0000313" key="4">
    <source>
        <dbReference type="RefSeq" id="XP_033534073.1"/>
    </source>
</evidence>
<dbReference type="EMBL" id="ML975157">
    <property type="protein sequence ID" value="KAF1812442.1"/>
    <property type="molecule type" value="Genomic_DNA"/>
</dbReference>
<feature type="non-terminal residue" evidence="2">
    <location>
        <position position="63"/>
    </location>
</feature>
<feature type="domain" description="PiggyBac transposable element-derived protein" evidence="1">
    <location>
        <begin position="3"/>
        <end position="62"/>
    </location>
</feature>
<dbReference type="OrthoDB" id="3903104at2759"/>
<protein>
    <submittedName>
        <fullName evidence="2 4">Pea pathogenicity protein</fullName>
    </submittedName>
</protein>
<keyword evidence="3" id="KW-1185">Reference proteome</keyword>
<evidence type="ECO:0000313" key="3">
    <source>
        <dbReference type="Proteomes" id="UP000504638"/>
    </source>
</evidence>
<dbReference type="RefSeq" id="XP_033534073.1">
    <property type="nucleotide sequence ID" value="XM_033675616.1"/>
</dbReference>
<dbReference type="InterPro" id="IPR029526">
    <property type="entry name" value="PGBD"/>
</dbReference>
<evidence type="ECO:0000313" key="2">
    <source>
        <dbReference type="EMBL" id="KAF1812442.1"/>
    </source>
</evidence>
<sequence length="63" mass="7188">SEHLQTTFKLFWLPGTNLAVDEAMARFTGRAAEIVNIPSKPTPKGFKIWVLADQGYILDWLFH</sequence>
<dbReference type="AlphaFoldDB" id="A0A6G1G376"/>
<reference evidence="4" key="3">
    <citation type="submission" date="2025-04" db="UniProtKB">
        <authorList>
            <consortium name="RefSeq"/>
        </authorList>
    </citation>
    <scope>IDENTIFICATION</scope>
    <source>
        <strain evidence="4">CBS 781.70</strain>
    </source>
</reference>
<gene>
    <name evidence="2 4" type="ORF">P152DRAFT_376104</name>
</gene>
<name>A0A6G1G376_9PEZI</name>